<dbReference type="AlphaFoldDB" id="A0A1C3ESX8"/>
<organism evidence="2 3">
    <name type="scientific">Planctopirus hydrillae</name>
    <dbReference type="NCBI Taxonomy" id="1841610"/>
    <lineage>
        <taxon>Bacteria</taxon>
        <taxon>Pseudomonadati</taxon>
        <taxon>Planctomycetota</taxon>
        <taxon>Planctomycetia</taxon>
        <taxon>Planctomycetales</taxon>
        <taxon>Planctomycetaceae</taxon>
        <taxon>Planctopirus</taxon>
    </lineage>
</organism>
<gene>
    <name evidence="2" type="ORF">A6X21_16260</name>
</gene>
<dbReference type="Pfam" id="PF09346">
    <property type="entry name" value="SMI1_KNR4"/>
    <property type="match status" value="1"/>
</dbReference>
<keyword evidence="3" id="KW-1185">Reference proteome</keyword>
<dbReference type="EMBL" id="LYDR01000027">
    <property type="protein sequence ID" value="ODA36358.1"/>
    <property type="molecule type" value="Genomic_DNA"/>
</dbReference>
<comment type="caution">
    <text evidence="2">The sequence shown here is derived from an EMBL/GenBank/DDBJ whole genome shotgun (WGS) entry which is preliminary data.</text>
</comment>
<name>A0A1C3ESX8_9PLAN</name>
<reference evidence="2 3" key="1">
    <citation type="submission" date="2016-05" db="EMBL/GenBank/DDBJ databases">
        <title>Genomic and physiological characterization of Planctopirus sp. isolated from fresh water lake.</title>
        <authorList>
            <person name="Subhash Y."/>
            <person name="Ramana C."/>
        </authorList>
    </citation>
    <scope>NUCLEOTIDE SEQUENCE [LARGE SCALE GENOMIC DNA]</scope>
    <source>
        <strain evidence="2 3">JC280</strain>
    </source>
</reference>
<dbReference type="SUPFAM" id="SSF160631">
    <property type="entry name" value="SMI1/KNR4-like"/>
    <property type="match status" value="1"/>
</dbReference>
<sequence length="127" mass="13698">MEHLVLHEGASVAAIAEIECHLGKSLPALYVELMIRSSGIEGFLGEAEYLTLWPLENLVELNEGYGVCHFAPGIWLFGSNGGGTGYGFDLRRDGMPVVEAPFIGLSLDEVVPRGNSFGEFLRSLQSG</sequence>
<feature type="domain" description="Knr4/Smi1-like" evidence="1">
    <location>
        <begin position="9"/>
        <end position="123"/>
    </location>
</feature>
<evidence type="ECO:0000313" key="3">
    <source>
        <dbReference type="Proteomes" id="UP000094828"/>
    </source>
</evidence>
<dbReference type="InterPro" id="IPR037883">
    <property type="entry name" value="Knr4/Smi1-like_sf"/>
</dbReference>
<proteinExistence type="predicted"/>
<protein>
    <recommendedName>
        <fullName evidence="1">Knr4/Smi1-like domain-containing protein</fullName>
    </recommendedName>
</protein>
<dbReference type="InterPro" id="IPR018958">
    <property type="entry name" value="Knr4/Smi1-like_dom"/>
</dbReference>
<dbReference type="SMART" id="SM00860">
    <property type="entry name" value="SMI1_KNR4"/>
    <property type="match status" value="1"/>
</dbReference>
<dbReference type="Gene3D" id="3.40.1580.10">
    <property type="entry name" value="SMI1/KNR4-like"/>
    <property type="match status" value="1"/>
</dbReference>
<evidence type="ECO:0000313" key="2">
    <source>
        <dbReference type="EMBL" id="ODA36358.1"/>
    </source>
</evidence>
<evidence type="ECO:0000259" key="1">
    <source>
        <dbReference type="SMART" id="SM00860"/>
    </source>
</evidence>
<accession>A0A1C3ESX8</accession>
<dbReference type="Proteomes" id="UP000094828">
    <property type="component" value="Unassembled WGS sequence"/>
</dbReference>